<dbReference type="Pfam" id="PF00884">
    <property type="entry name" value="Sulfatase"/>
    <property type="match status" value="1"/>
</dbReference>
<keyword evidence="3" id="KW-0479">Metal-binding</keyword>
<dbReference type="Gene3D" id="3.30.1120.10">
    <property type="match status" value="1"/>
</dbReference>
<dbReference type="InterPro" id="IPR050738">
    <property type="entry name" value="Sulfatase"/>
</dbReference>
<dbReference type="PROSITE" id="PS00523">
    <property type="entry name" value="SULFATASE_1"/>
    <property type="match status" value="1"/>
</dbReference>
<evidence type="ECO:0000313" key="8">
    <source>
        <dbReference type="EMBL" id="SNR65723.1"/>
    </source>
</evidence>
<evidence type="ECO:0000313" key="9">
    <source>
        <dbReference type="Proteomes" id="UP000198427"/>
    </source>
</evidence>
<evidence type="ECO:0000256" key="1">
    <source>
        <dbReference type="ARBA" id="ARBA00001913"/>
    </source>
</evidence>
<proteinExistence type="inferred from homology"/>
<name>A0A2K9H9R4_9BACT</name>
<comment type="PTM">
    <text evidence="7">The conversion to 3-oxoalanine (also known as C-formylglycine, FGly), of a serine or cysteine residue in prokaryotes and of a cysteine residue in eukaryotes, is critical for catalytic activity.</text>
</comment>
<organism evidence="8 9">
    <name type="scientific">Prevotella jejuni</name>
    <dbReference type="NCBI Taxonomy" id="1177574"/>
    <lineage>
        <taxon>Bacteria</taxon>
        <taxon>Pseudomonadati</taxon>
        <taxon>Bacteroidota</taxon>
        <taxon>Bacteroidia</taxon>
        <taxon>Bacteroidales</taxon>
        <taxon>Prevotellaceae</taxon>
        <taxon>Prevotella</taxon>
    </lineage>
</organism>
<feature type="modified residue" description="3-oxoalanine (Ser)" evidence="7">
    <location>
        <position position="94"/>
    </location>
</feature>
<keyword evidence="4" id="KW-0732">Signal</keyword>
<evidence type="ECO:0000256" key="2">
    <source>
        <dbReference type="ARBA" id="ARBA00008779"/>
    </source>
</evidence>
<dbReference type="GeneID" id="94029232"/>
<evidence type="ECO:0000256" key="5">
    <source>
        <dbReference type="ARBA" id="ARBA00022801"/>
    </source>
</evidence>
<comment type="similarity">
    <text evidence="2">Belongs to the sulfatase family.</text>
</comment>
<dbReference type="AlphaFoldDB" id="A0A2K9H9R4"/>
<dbReference type="GO" id="GO:0004065">
    <property type="term" value="F:arylsulfatase activity"/>
    <property type="evidence" value="ECO:0007669"/>
    <property type="project" value="TreeGrafter"/>
</dbReference>
<evidence type="ECO:0000256" key="6">
    <source>
        <dbReference type="ARBA" id="ARBA00022837"/>
    </source>
</evidence>
<evidence type="ECO:0000256" key="3">
    <source>
        <dbReference type="ARBA" id="ARBA00022723"/>
    </source>
</evidence>
<comment type="cofactor">
    <cofactor evidence="1">
        <name>Ca(2+)</name>
        <dbReference type="ChEBI" id="CHEBI:29108"/>
    </cofactor>
</comment>
<dbReference type="PANTHER" id="PTHR42693:SF42">
    <property type="entry name" value="ARYLSULFATASE G"/>
    <property type="match status" value="1"/>
</dbReference>
<dbReference type="RefSeq" id="WP_089365422.1">
    <property type="nucleotide sequence ID" value="NZ_CP023863.1"/>
</dbReference>
<dbReference type="InterPro" id="IPR017850">
    <property type="entry name" value="Alkaline_phosphatase_core_sf"/>
</dbReference>
<dbReference type="EMBL" id="FZNZ01000003">
    <property type="protein sequence ID" value="SNR65723.1"/>
    <property type="molecule type" value="Genomic_DNA"/>
</dbReference>
<dbReference type="OrthoDB" id="9765065at2"/>
<dbReference type="GO" id="GO:0046872">
    <property type="term" value="F:metal ion binding"/>
    <property type="evidence" value="ECO:0007669"/>
    <property type="project" value="UniProtKB-KW"/>
</dbReference>
<keyword evidence="6" id="KW-0106">Calcium</keyword>
<protein>
    <submittedName>
        <fullName evidence="8">Arylsulfatase A</fullName>
    </submittedName>
</protein>
<evidence type="ECO:0000256" key="4">
    <source>
        <dbReference type="ARBA" id="ARBA00022729"/>
    </source>
</evidence>
<keyword evidence="9" id="KW-1185">Reference proteome</keyword>
<reference evidence="8 9" key="1">
    <citation type="submission" date="2017-06" db="EMBL/GenBank/DDBJ databases">
        <authorList>
            <person name="Varghese N."/>
            <person name="Submissions S."/>
        </authorList>
    </citation>
    <scope>NUCLEOTIDE SEQUENCE [LARGE SCALE GENOMIC DNA]</scope>
    <source>
        <strain evidence="8 9">DSM 26989</strain>
    </source>
</reference>
<sequence>MKNTYLFHFTRRPSPLYVTASLMSIGALLPAKAQQIKTQPNIIFFMVDDMGWQDTSLPFADSITANNRKYDTPNMERLAAEGMMFTDAYATPISSPSRCSLMTGMNMARHRVTNWTLHRDQMTDGKRDGVTLPDWNYNGIAQSGNVGHTAKAISFVQLLKNAGYHTIHCGKAHWGAIDTPGENPCHFGFDTNITGTAAGGLATYLSERNYGFTKDRKSTSPFAIPGLERYWGTGIFATEALTREAIADLEKAKKYDQPFYLYMSHYAVHVPIDRDMRFYPTYRARGLSEKEAAYASLIAGMDKSLGDLMDWVAQAGLKRETIIIFMSDNGGLASSSYWRDGELYTQNAPLKSGKGSLYEGGIRVPFIVKWNHVVKPNSRSHTPIIIEDLYPTLLSMAGIKHYHVPQTIDGKDITPILRGRQQGFEKRQLVWNYPNIWDGEGLGISLNCAIREGKWKLIYSYLTGNKELYDLSTDLSENHDLAPSHPKLVARLFHHLTSHLRKMRAQQPIVAHKKEAYPQSQ</sequence>
<accession>A0A2K9H9R4</accession>
<dbReference type="SUPFAM" id="SSF53649">
    <property type="entry name" value="Alkaline phosphatase-like"/>
    <property type="match status" value="1"/>
</dbReference>
<keyword evidence="5" id="KW-0378">Hydrolase</keyword>
<dbReference type="KEGG" id="pje:CRM71_07405"/>
<gene>
    <name evidence="8" type="ORF">SAMN06265364_10367</name>
</gene>
<dbReference type="PANTHER" id="PTHR42693">
    <property type="entry name" value="ARYLSULFATASE FAMILY MEMBER"/>
    <property type="match status" value="1"/>
</dbReference>
<dbReference type="InterPro" id="IPR024607">
    <property type="entry name" value="Sulfatase_CS"/>
</dbReference>
<dbReference type="Gene3D" id="3.40.720.10">
    <property type="entry name" value="Alkaline Phosphatase, subunit A"/>
    <property type="match status" value="1"/>
</dbReference>
<dbReference type="CDD" id="cd16144">
    <property type="entry name" value="ARS_like"/>
    <property type="match status" value="1"/>
</dbReference>
<evidence type="ECO:0000256" key="7">
    <source>
        <dbReference type="PIRSR" id="PIRSR600917-52"/>
    </source>
</evidence>
<dbReference type="InterPro" id="IPR000917">
    <property type="entry name" value="Sulfatase_N"/>
</dbReference>
<comment type="caution">
    <text evidence="8">The sequence shown here is derived from an EMBL/GenBank/DDBJ whole genome shotgun (WGS) entry which is preliminary data.</text>
</comment>
<dbReference type="Proteomes" id="UP000198427">
    <property type="component" value="Unassembled WGS sequence"/>
</dbReference>